<name>A0A8X6UJE7_NEPPI</name>
<dbReference type="Proteomes" id="UP000887013">
    <property type="component" value="Unassembled WGS sequence"/>
</dbReference>
<feature type="compositionally biased region" description="Basic and acidic residues" evidence="1">
    <location>
        <begin position="50"/>
        <end position="65"/>
    </location>
</feature>
<evidence type="ECO:0000256" key="1">
    <source>
        <dbReference type="SAM" id="MobiDB-lite"/>
    </source>
</evidence>
<dbReference type="Gene3D" id="2.40.70.10">
    <property type="entry name" value="Acid Proteases"/>
    <property type="match status" value="1"/>
</dbReference>
<gene>
    <name evidence="2" type="ORF">NPIL_115671</name>
</gene>
<feature type="compositionally biased region" description="Polar residues" evidence="1">
    <location>
        <begin position="1"/>
        <end position="17"/>
    </location>
</feature>
<sequence length="157" mass="17917">MLCIRNTTPSEQKTTNLREYPSKPYAPKRSSPDSRFDKTNQAGSTSSFSRGDKLKIDNKLERSSKDGANFQKTRFSMSLADNHKSEMEVYTTSEVIRLEGRVIRSPLTVLPYAKGNQTLLGMNFLQKSGIVLNLKQRNWFLSDSPNRTYDFVKEVIV</sequence>
<protein>
    <submittedName>
        <fullName evidence="2">Uncharacterized protein</fullName>
    </submittedName>
</protein>
<dbReference type="AlphaFoldDB" id="A0A8X6UJE7"/>
<accession>A0A8X6UJE7</accession>
<dbReference type="InterPro" id="IPR021109">
    <property type="entry name" value="Peptidase_aspartic_dom_sf"/>
</dbReference>
<evidence type="ECO:0000313" key="2">
    <source>
        <dbReference type="EMBL" id="GFU26987.1"/>
    </source>
</evidence>
<comment type="caution">
    <text evidence="2">The sequence shown here is derived from an EMBL/GenBank/DDBJ whole genome shotgun (WGS) entry which is preliminary data.</text>
</comment>
<keyword evidence="3" id="KW-1185">Reference proteome</keyword>
<reference evidence="2" key="1">
    <citation type="submission" date="2020-08" db="EMBL/GenBank/DDBJ databases">
        <title>Multicomponent nature underlies the extraordinary mechanical properties of spider dragline silk.</title>
        <authorList>
            <person name="Kono N."/>
            <person name="Nakamura H."/>
            <person name="Mori M."/>
            <person name="Yoshida Y."/>
            <person name="Ohtoshi R."/>
            <person name="Malay A.D."/>
            <person name="Moran D.A.P."/>
            <person name="Tomita M."/>
            <person name="Numata K."/>
            <person name="Arakawa K."/>
        </authorList>
    </citation>
    <scope>NUCLEOTIDE SEQUENCE</scope>
</reference>
<organism evidence="2 3">
    <name type="scientific">Nephila pilipes</name>
    <name type="common">Giant wood spider</name>
    <name type="synonym">Nephila maculata</name>
    <dbReference type="NCBI Taxonomy" id="299642"/>
    <lineage>
        <taxon>Eukaryota</taxon>
        <taxon>Metazoa</taxon>
        <taxon>Ecdysozoa</taxon>
        <taxon>Arthropoda</taxon>
        <taxon>Chelicerata</taxon>
        <taxon>Arachnida</taxon>
        <taxon>Araneae</taxon>
        <taxon>Araneomorphae</taxon>
        <taxon>Entelegynae</taxon>
        <taxon>Araneoidea</taxon>
        <taxon>Nephilidae</taxon>
        <taxon>Nephila</taxon>
    </lineage>
</organism>
<dbReference type="EMBL" id="BMAW01128680">
    <property type="protein sequence ID" value="GFU26987.1"/>
    <property type="molecule type" value="Genomic_DNA"/>
</dbReference>
<feature type="compositionally biased region" description="Polar residues" evidence="1">
    <location>
        <begin position="39"/>
        <end position="49"/>
    </location>
</feature>
<proteinExistence type="predicted"/>
<evidence type="ECO:0000313" key="3">
    <source>
        <dbReference type="Proteomes" id="UP000887013"/>
    </source>
</evidence>
<feature type="region of interest" description="Disordered" evidence="1">
    <location>
        <begin position="1"/>
        <end position="67"/>
    </location>
</feature>